<reference evidence="2" key="1">
    <citation type="submission" date="2017-09" db="EMBL/GenBank/DDBJ databases">
        <title>Genome sequence of Nannocystis excedens DSM 71.</title>
        <authorList>
            <person name="Blom J."/>
        </authorList>
    </citation>
    <scope>NUCLEOTIDE SEQUENCE [LARGE SCALE GENOMIC DNA]</scope>
    <source>
        <strain evidence="2">type strain: E19</strain>
    </source>
</reference>
<keyword evidence="2" id="KW-1185">Reference proteome</keyword>
<organism evidence="1 2">
    <name type="scientific">Hartmannibacter diazotrophicus</name>
    <dbReference type="NCBI Taxonomy" id="1482074"/>
    <lineage>
        <taxon>Bacteria</taxon>
        <taxon>Pseudomonadati</taxon>
        <taxon>Pseudomonadota</taxon>
        <taxon>Alphaproteobacteria</taxon>
        <taxon>Hyphomicrobiales</taxon>
        <taxon>Pleomorphomonadaceae</taxon>
        <taxon>Hartmannibacter</taxon>
    </lineage>
</organism>
<sequence>MTDQEQALSFERRWIAAKAKIQGTSNTLPTQKHAMSQGLRDRITTLSASYNAHSNPGRLAELQQAFKEATFIYGTAGLKAVQYGGGGNPAVHVLSNWFYKVQSKRLLGKPDMAGNPRLQPTEPEKIKELTRKLNLYDPGPRIGEYIRRGHQMMDAYFGVGNELHTTRIPIIAEFVHYAMGYSPAFDANTSGQSMWEQTFPGESWGHWPNSLARYGRTPTQEISAIIRRAISEWGGTIVFEGKFVYGANIFDPRQQSRDTDLEAQELFQYFRKGGQTPRVPFGLGFVEFQWGGRPTVPTRAHFLSNWSFANQAVHSIDNQLGANDLGRLFQPGHGLRKIWDNFDDFPVPVPAGQRMAYIEELGRTVMDPHR</sequence>
<dbReference type="RefSeq" id="WP_099554260.1">
    <property type="nucleotide sequence ID" value="NZ_LT960614.1"/>
</dbReference>
<evidence type="ECO:0000313" key="1">
    <source>
        <dbReference type="EMBL" id="SON54165.1"/>
    </source>
</evidence>
<dbReference type="EMBL" id="LT960614">
    <property type="protein sequence ID" value="SON54165.1"/>
    <property type="molecule type" value="Genomic_DNA"/>
</dbReference>
<accession>A0A2C9D3X3</accession>
<gene>
    <name evidence="1" type="ORF">HDIA_0624</name>
</gene>
<dbReference type="AlphaFoldDB" id="A0A2C9D3X3"/>
<dbReference type="OrthoDB" id="9255681at2"/>
<dbReference type="Proteomes" id="UP000223606">
    <property type="component" value="Chromosome 1"/>
</dbReference>
<name>A0A2C9D3X3_9HYPH</name>
<protein>
    <submittedName>
        <fullName evidence="1">Uncharacterized protein</fullName>
    </submittedName>
</protein>
<dbReference type="KEGG" id="hdi:HDIA_0624"/>
<evidence type="ECO:0000313" key="2">
    <source>
        <dbReference type="Proteomes" id="UP000223606"/>
    </source>
</evidence>
<proteinExistence type="predicted"/>